<name>A0AAV8ULF2_9RHOD</name>
<keyword evidence="5" id="KW-1185">Reference proteome</keyword>
<evidence type="ECO:0000313" key="5">
    <source>
        <dbReference type="Proteomes" id="UP001157974"/>
    </source>
</evidence>
<dbReference type="InterPro" id="IPR052462">
    <property type="entry name" value="SLIRP/GR-RBP-like"/>
</dbReference>
<protein>
    <recommendedName>
        <fullName evidence="3">RRM domain-containing protein</fullName>
    </recommendedName>
</protein>
<keyword evidence="1 2" id="KW-0694">RNA-binding</keyword>
<dbReference type="AlphaFoldDB" id="A0AAV8ULF2"/>
<dbReference type="PANTHER" id="PTHR48027">
    <property type="entry name" value="HETEROGENEOUS NUCLEAR RIBONUCLEOPROTEIN 87F-RELATED"/>
    <property type="match status" value="1"/>
</dbReference>
<dbReference type="GO" id="GO:0003723">
    <property type="term" value="F:RNA binding"/>
    <property type="evidence" value="ECO:0007669"/>
    <property type="project" value="UniProtKB-UniRule"/>
</dbReference>
<dbReference type="Pfam" id="PF00076">
    <property type="entry name" value="RRM_1"/>
    <property type="match status" value="1"/>
</dbReference>
<proteinExistence type="predicted"/>
<dbReference type="InterPro" id="IPR035979">
    <property type="entry name" value="RBD_domain_sf"/>
</dbReference>
<accession>A0AAV8ULF2</accession>
<dbReference type="InterPro" id="IPR000504">
    <property type="entry name" value="RRM_dom"/>
</dbReference>
<dbReference type="CDD" id="cd21608">
    <property type="entry name" value="RRM2_NsCP33_like"/>
    <property type="match status" value="1"/>
</dbReference>
<dbReference type="InterPro" id="IPR048289">
    <property type="entry name" value="RRM2_NsCP33-like"/>
</dbReference>
<dbReference type="EMBL" id="JAMWBK010000007">
    <property type="protein sequence ID" value="KAJ8903379.1"/>
    <property type="molecule type" value="Genomic_DNA"/>
</dbReference>
<gene>
    <name evidence="4" type="ORF">NDN08_004487</name>
</gene>
<evidence type="ECO:0000256" key="1">
    <source>
        <dbReference type="ARBA" id="ARBA00022884"/>
    </source>
</evidence>
<dbReference type="Proteomes" id="UP001157974">
    <property type="component" value="Unassembled WGS sequence"/>
</dbReference>
<comment type="caution">
    <text evidence="4">The sequence shown here is derived from an EMBL/GenBank/DDBJ whole genome shotgun (WGS) entry which is preliminary data.</text>
</comment>
<dbReference type="Gene3D" id="3.30.70.330">
    <property type="match status" value="1"/>
</dbReference>
<organism evidence="4 5">
    <name type="scientific">Rhodosorus marinus</name>
    <dbReference type="NCBI Taxonomy" id="101924"/>
    <lineage>
        <taxon>Eukaryota</taxon>
        <taxon>Rhodophyta</taxon>
        <taxon>Stylonematophyceae</taxon>
        <taxon>Stylonematales</taxon>
        <taxon>Stylonemataceae</taxon>
        <taxon>Rhodosorus</taxon>
    </lineage>
</organism>
<evidence type="ECO:0000256" key="2">
    <source>
        <dbReference type="PROSITE-ProRule" id="PRU00176"/>
    </source>
</evidence>
<dbReference type="SMART" id="SM00360">
    <property type="entry name" value="RRM"/>
    <property type="match status" value="1"/>
</dbReference>
<evidence type="ECO:0000259" key="3">
    <source>
        <dbReference type="PROSITE" id="PS50102"/>
    </source>
</evidence>
<dbReference type="PROSITE" id="PS50102">
    <property type="entry name" value="RRM"/>
    <property type="match status" value="1"/>
</dbReference>
<feature type="domain" description="RRM" evidence="3">
    <location>
        <begin position="2"/>
        <end position="80"/>
    </location>
</feature>
<sequence length="94" mass="10251">MKRLFVGGISWATNDDLLRETFSQFGSIRDAKVIYDRESGRSRGFGFVTFDNDEDADQAVESLDGQELDGRRIRVNEAMDRAGGGGGGGGGPRY</sequence>
<dbReference type="SUPFAM" id="SSF54928">
    <property type="entry name" value="RNA-binding domain, RBD"/>
    <property type="match status" value="1"/>
</dbReference>
<reference evidence="4 5" key="1">
    <citation type="journal article" date="2023" name="Nat. Commun.">
        <title>Origin of minicircular mitochondrial genomes in red algae.</title>
        <authorList>
            <person name="Lee Y."/>
            <person name="Cho C.H."/>
            <person name="Lee Y.M."/>
            <person name="Park S.I."/>
            <person name="Yang J.H."/>
            <person name="West J.A."/>
            <person name="Bhattacharya D."/>
            <person name="Yoon H.S."/>
        </authorList>
    </citation>
    <scope>NUCLEOTIDE SEQUENCE [LARGE SCALE GENOMIC DNA]</scope>
    <source>
        <strain evidence="4 5">CCMP1338</strain>
        <tissue evidence="4">Whole cell</tissue>
    </source>
</reference>
<evidence type="ECO:0000313" key="4">
    <source>
        <dbReference type="EMBL" id="KAJ8903379.1"/>
    </source>
</evidence>
<dbReference type="InterPro" id="IPR012677">
    <property type="entry name" value="Nucleotide-bd_a/b_plait_sf"/>
</dbReference>